<dbReference type="CDD" id="cd07247">
    <property type="entry name" value="SgaA_N_like"/>
    <property type="match status" value="2"/>
</dbReference>
<dbReference type="InterPro" id="IPR004360">
    <property type="entry name" value="Glyas_Fos-R_dOase_dom"/>
</dbReference>
<dbReference type="Proteomes" id="UP000305778">
    <property type="component" value="Unassembled WGS sequence"/>
</dbReference>
<dbReference type="RefSeq" id="WP_136725761.1">
    <property type="nucleotide sequence ID" value="NZ_SUMC01000022.1"/>
</dbReference>
<dbReference type="InterPro" id="IPR037523">
    <property type="entry name" value="VOC_core"/>
</dbReference>
<feature type="domain" description="VOC" evidence="1">
    <location>
        <begin position="140"/>
        <end position="255"/>
    </location>
</feature>
<protein>
    <submittedName>
        <fullName evidence="2">VOC family protein</fullName>
    </submittedName>
</protein>
<dbReference type="PANTHER" id="PTHR33993">
    <property type="entry name" value="GLYOXALASE-RELATED"/>
    <property type="match status" value="1"/>
</dbReference>
<keyword evidence="3" id="KW-1185">Reference proteome</keyword>
<comment type="caution">
    <text evidence="2">The sequence shown here is derived from an EMBL/GenBank/DDBJ whole genome shotgun (WGS) entry which is preliminary data.</text>
</comment>
<gene>
    <name evidence="2" type="ORF">FCI23_22590</name>
</gene>
<evidence type="ECO:0000313" key="3">
    <source>
        <dbReference type="Proteomes" id="UP000305778"/>
    </source>
</evidence>
<evidence type="ECO:0000259" key="1">
    <source>
        <dbReference type="PROSITE" id="PS51819"/>
    </source>
</evidence>
<dbReference type="PANTHER" id="PTHR33993:SF10">
    <property type="entry name" value="CONSERVED PROTEIN"/>
    <property type="match status" value="1"/>
</dbReference>
<dbReference type="Gene3D" id="3.10.180.10">
    <property type="entry name" value="2,3-Dihydroxybiphenyl 1,2-Dioxygenase, domain 1"/>
    <property type="match status" value="2"/>
</dbReference>
<dbReference type="InterPro" id="IPR052164">
    <property type="entry name" value="Anthracycline_SecMetBiosynth"/>
</dbReference>
<dbReference type="InterPro" id="IPR029068">
    <property type="entry name" value="Glyas_Bleomycin-R_OHBP_Dase"/>
</dbReference>
<feature type="domain" description="VOC" evidence="1">
    <location>
        <begin position="12"/>
        <end position="126"/>
    </location>
</feature>
<dbReference type="AlphaFoldDB" id="A0A4U0SMC9"/>
<dbReference type="PROSITE" id="PS51819">
    <property type="entry name" value="VOC"/>
    <property type="match status" value="2"/>
</dbReference>
<name>A0A4U0SMC9_9ACTN</name>
<dbReference type="SUPFAM" id="SSF54593">
    <property type="entry name" value="Glyoxalase/Bleomycin resistance protein/Dihydroxybiphenyl dioxygenase"/>
    <property type="match status" value="2"/>
</dbReference>
<dbReference type="EMBL" id="SUMC01000022">
    <property type="protein sequence ID" value="TKA09387.1"/>
    <property type="molecule type" value="Genomic_DNA"/>
</dbReference>
<organism evidence="2 3">
    <name type="scientific">Actinacidiphila oryziradicis</name>
    <dbReference type="NCBI Taxonomy" id="2571141"/>
    <lineage>
        <taxon>Bacteria</taxon>
        <taxon>Bacillati</taxon>
        <taxon>Actinomycetota</taxon>
        <taxon>Actinomycetes</taxon>
        <taxon>Kitasatosporales</taxon>
        <taxon>Streptomycetaceae</taxon>
        <taxon>Actinacidiphila</taxon>
    </lineage>
</organism>
<dbReference type="Pfam" id="PF18029">
    <property type="entry name" value="Glyoxalase_6"/>
    <property type="match status" value="1"/>
</dbReference>
<reference evidence="2 3" key="1">
    <citation type="submission" date="2019-04" db="EMBL/GenBank/DDBJ databases">
        <title>Streptomyces oryziradicis sp. nov., a novel actinomycete isolated from rhizosphere soil of rice (Oryza sativa L.).</title>
        <authorList>
            <person name="Li C."/>
        </authorList>
    </citation>
    <scope>NUCLEOTIDE SEQUENCE [LARGE SCALE GENOMIC DNA]</scope>
    <source>
        <strain evidence="2 3">NEAU-C40</strain>
    </source>
</reference>
<sequence length="257" mass="27382">MTEVATRRPLGAPCWVSLLVRNLDAMEDFYGHLFGWEFSIGPTPFGSYVRATLHGRSVAGIGEIPKNRHLPVAWTTYLATDDADATAELIRDCGGTVGVGPLDAGAAGRMALASDPAGAVFGVWQPLAQHGVEVMGEPGTLAWNELITREASGVGKFYAAVFGYDLEAVVSADFDYLTLHLNGEPVTGIHGVGRALPRDRGAHWMTYFAVEDVDTTARQVVELGGHVVRAPRESAYGRLATVADPEGAVFTVIRTTG</sequence>
<dbReference type="Pfam" id="PF00903">
    <property type="entry name" value="Glyoxalase"/>
    <property type="match status" value="1"/>
</dbReference>
<evidence type="ECO:0000313" key="2">
    <source>
        <dbReference type="EMBL" id="TKA09387.1"/>
    </source>
</evidence>
<accession>A0A4U0SMC9</accession>
<dbReference type="InterPro" id="IPR041581">
    <property type="entry name" value="Glyoxalase_6"/>
</dbReference>
<proteinExistence type="predicted"/>
<dbReference type="OrthoDB" id="9793039at2"/>